<dbReference type="EC" id="2.3.2.27" evidence="4"/>
<keyword evidence="6 15" id="KW-0812">Transmembrane</keyword>
<dbReference type="CDD" id="cd16461">
    <property type="entry name" value="RING-H2_EL5-like"/>
    <property type="match status" value="1"/>
</dbReference>
<evidence type="ECO:0000313" key="18">
    <source>
        <dbReference type="Proteomes" id="UP001454036"/>
    </source>
</evidence>
<evidence type="ECO:0000256" key="5">
    <source>
        <dbReference type="ARBA" id="ARBA00022679"/>
    </source>
</evidence>
<organism evidence="17 18">
    <name type="scientific">Lithospermum erythrorhizon</name>
    <name type="common">Purple gromwell</name>
    <name type="synonym">Lithospermum officinale var. erythrorhizon</name>
    <dbReference type="NCBI Taxonomy" id="34254"/>
    <lineage>
        <taxon>Eukaryota</taxon>
        <taxon>Viridiplantae</taxon>
        <taxon>Streptophyta</taxon>
        <taxon>Embryophyta</taxon>
        <taxon>Tracheophyta</taxon>
        <taxon>Spermatophyta</taxon>
        <taxon>Magnoliopsida</taxon>
        <taxon>eudicotyledons</taxon>
        <taxon>Gunneridae</taxon>
        <taxon>Pentapetalae</taxon>
        <taxon>asterids</taxon>
        <taxon>lamiids</taxon>
        <taxon>Boraginales</taxon>
        <taxon>Boraginaceae</taxon>
        <taxon>Boraginoideae</taxon>
        <taxon>Lithospermeae</taxon>
        <taxon>Lithospermum</taxon>
    </lineage>
</organism>
<dbReference type="Gene3D" id="3.30.40.10">
    <property type="entry name" value="Zinc/RING finger domain, C3HC4 (zinc finger)"/>
    <property type="match status" value="1"/>
</dbReference>
<comment type="caution">
    <text evidence="17">The sequence shown here is derived from an EMBL/GenBank/DDBJ whole genome shotgun (WGS) entry which is preliminary data.</text>
</comment>
<dbReference type="InterPro" id="IPR001841">
    <property type="entry name" value="Znf_RING"/>
</dbReference>
<dbReference type="InterPro" id="IPR044600">
    <property type="entry name" value="ATL1/ATL16-like"/>
</dbReference>
<dbReference type="EMBL" id="BAABME010004546">
    <property type="protein sequence ID" value="GAA0162770.1"/>
    <property type="molecule type" value="Genomic_DNA"/>
</dbReference>
<comment type="subcellular location">
    <subcellularLocation>
        <location evidence="2">Membrane</location>
        <topology evidence="2">Single-pass membrane protein</topology>
    </subcellularLocation>
</comment>
<comment type="similarity">
    <text evidence="13">Belongs to the RING-type zinc finger family. ATL subfamily.</text>
</comment>
<evidence type="ECO:0000256" key="6">
    <source>
        <dbReference type="ARBA" id="ARBA00022692"/>
    </source>
</evidence>
<dbReference type="Proteomes" id="UP001454036">
    <property type="component" value="Unassembled WGS sequence"/>
</dbReference>
<evidence type="ECO:0000313" key="17">
    <source>
        <dbReference type="EMBL" id="GAA0162770.1"/>
    </source>
</evidence>
<protein>
    <recommendedName>
        <fullName evidence="4">RING-type E3 ubiquitin transferase</fullName>
        <ecNumber evidence="4">2.3.2.27</ecNumber>
    </recommendedName>
</protein>
<keyword evidence="11 15" id="KW-1133">Transmembrane helix</keyword>
<gene>
    <name evidence="17" type="ORF">LIER_18792</name>
</gene>
<evidence type="ECO:0000256" key="14">
    <source>
        <dbReference type="PROSITE-ProRule" id="PRU00175"/>
    </source>
</evidence>
<dbReference type="InterPro" id="IPR013083">
    <property type="entry name" value="Znf_RING/FYVE/PHD"/>
</dbReference>
<sequence length="173" mass="19525">MGESMAKFVVVGFVVLSCFVIIIVFFLLLYIKWFWSDCPEGGTTTNATPSTLRRRRFDFSGGHEESVVVPIHNRGLEVSILESLPSVVFTNKDFEEQLECCVCLCVFSDGEKTRILPTCNHGFHMECIDMWFLSHSTCPLCRSPVSSPTKSNDFGSRTMVVDDEVHQIFPNNV</sequence>
<dbReference type="Pfam" id="PF13639">
    <property type="entry name" value="zf-RING_2"/>
    <property type="match status" value="1"/>
</dbReference>
<evidence type="ECO:0000256" key="4">
    <source>
        <dbReference type="ARBA" id="ARBA00012483"/>
    </source>
</evidence>
<keyword evidence="12 15" id="KW-0472">Membrane</keyword>
<evidence type="ECO:0000256" key="12">
    <source>
        <dbReference type="ARBA" id="ARBA00023136"/>
    </source>
</evidence>
<name>A0AAV3QJD6_LITER</name>
<evidence type="ECO:0000256" key="3">
    <source>
        <dbReference type="ARBA" id="ARBA00004906"/>
    </source>
</evidence>
<dbReference type="GO" id="GO:0016020">
    <property type="term" value="C:membrane"/>
    <property type="evidence" value="ECO:0007669"/>
    <property type="project" value="UniProtKB-SubCell"/>
</dbReference>
<evidence type="ECO:0000256" key="11">
    <source>
        <dbReference type="ARBA" id="ARBA00022989"/>
    </source>
</evidence>
<keyword evidence="5" id="KW-0808">Transferase</keyword>
<evidence type="ECO:0000256" key="1">
    <source>
        <dbReference type="ARBA" id="ARBA00000900"/>
    </source>
</evidence>
<comment type="catalytic activity">
    <reaction evidence="1">
        <text>S-ubiquitinyl-[E2 ubiquitin-conjugating enzyme]-L-cysteine + [acceptor protein]-L-lysine = [E2 ubiquitin-conjugating enzyme]-L-cysteine + N(6)-ubiquitinyl-[acceptor protein]-L-lysine.</text>
        <dbReference type="EC" id="2.3.2.27"/>
    </reaction>
</comment>
<dbReference type="PANTHER" id="PTHR46913:SF1">
    <property type="entry name" value="RING-H2 FINGER PROTEIN ATL16"/>
    <property type="match status" value="1"/>
</dbReference>
<evidence type="ECO:0000256" key="2">
    <source>
        <dbReference type="ARBA" id="ARBA00004167"/>
    </source>
</evidence>
<dbReference type="PANTHER" id="PTHR46913">
    <property type="entry name" value="RING-H2 FINGER PROTEIN ATL16"/>
    <property type="match status" value="1"/>
</dbReference>
<comment type="pathway">
    <text evidence="3">Protein modification; protein ubiquitination.</text>
</comment>
<dbReference type="GO" id="GO:0061630">
    <property type="term" value="F:ubiquitin protein ligase activity"/>
    <property type="evidence" value="ECO:0007669"/>
    <property type="project" value="UniProtKB-EC"/>
</dbReference>
<evidence type="ECO:0000256" key="7">
    <source>
        <dbReference type="ARBA" id="ARBA00022723"/>
    </source>
</evidence>
<accession>A0AAV3QJD6</accession>
<evidence type="ECO:0000256" key="15">
    <source>
        <dbReference type="SAM" id="Phobius"/>
    </source>
</evidence>
<dbReference type="SMART" id="SM00184">
    <property type="entry name" value="RING"/>
    <property type="match status" value="1"/>
</dbReference>
<proteinExistence type="inferred from homology"/>
<dbReference type="GO" id="GO:0008270">
    <property type="term" value="F:zinc ion binding"/>
    <property type="evidence" value="ECO:0007669"/>
    <property type="project" value="UniProtKB-KW"/>
</dbReference>
<feature type="domain" description="RING-type" evidence="16">
    <location>
        <begin position="100"/>
        <end position="142"/>
    </location>
</feature>
<keyword evidence="9" id="KW-0833">Ubl conjugation pathway</keyword>
<evidence type="ECO:0000256" key="13">
    <source>
        <dbReference type="ARBA" id="ARBA00024209"/>
    </source>
</evidence>
<keyword evidence="8 14" id="KW-0863">Zinc-finger</keyword>
<keyword evidence="10" id="KW-0862">Zinc</keyword>
<evidence type="ECO:0000256" key="8">
    <source>
        <dbReference type="ARBA" id="ARBA00022771"/>
    </source>
</evidence>
<dbReference type="PROSITE" id="PS51257">
    <property type="entry name" value="PROKAR_LIPOPROTEIN"/>
    <property type="match status" value="1"/>
</dbReference>
<evidence type="ECO:0000256" key="10">
    <source>
        <dbReference type="ARBA" id="ARBA00022833"/>
    </source>
</evidence>
<reference evidence="17 18" key="1">
    <citation type="submission" date="2024-01" db="EMBL/GenBank/DDBJ databases">
        <title>The complete chloroplast genome sequence of Lithospermum erythrorhizon: insights into the phylogenetic relationship among Boraginaceae species and the maternal lineages of purple gromwells.</title>
        <authorList>
            <person name="Okada T."/>
            <person name="Watanabe K."/>
        </authorList>
    </citation>
    <scope>NUCLEOTIDE SEQUENCE [LARGE SCALE GENOMIC DNA]</scope>
</reference>
<dbReference type="AlphaFoldDB" id="A0AAV3QJD6"/>
<evidence type="ECO:0000256" key="9">
    <source>
        <dbReference type="ARBA" id="ARBA00022786"/>
    </source>
</evidence>
<keyword evidence="18" id="KW-1185">Reference proteome</keyword>
<dbReference type="PROSITE" id="PS50089">
    <property type="entry name" value="ZF_RING_2"/>
    <property type="match status" value="1"/>
</dbReference>
<evidence type="ECO:0000259" key="16">
    <source>
        <dbReference type="PROSITE" id="PS50089"/>
    </source>
</evidence>
<dbReference type="SUPFAM" id="SSF57850">
    <property type="entry name" value="RING/U-box"/>
    <property type="match status" value="1"/>
</dbReference>
<keyword evidence="7" id="KW-0479">Metal-binding</keyword>
<dbReference type="GO" id="GO:0016567">
    <property type="term" value="P:protein ubiquitination"/>
    <property type="evidence" value="ECO:0007669"/>
    <property type="project" value="InterPro"/>
</dbReference>
<feature type="transmembrane region" description="Helical" evidence="15">
    <location>
        <begin position="6"/>
        <end position="31"/>
    </location>
</feature>